<name>A0A2H6KBI8_9APIC</name>
<dbReference type="AlphaFoldDB" id="A0A2H6KBI8"/>
<reference evidence="1 2" key="1">
    <citation type="journal article" date="2017" name="BMC Genomics">
        <title>Whole-genome assembly of Babesia ovata and comparative genomics between closely related pathogens.</title>
        <authorList>
            <person name="Yamagishi J."/>
            <person name="Asada M."/>
            <person name="Hakimi H."/>
            <person name="Tanaka T.Q."/>
            <person name="Sugimoto C."/>
            <person name="Kawazu S."/>
        </authorList>
    </citation>
    <scope>NUCLEOTIDE SEQUENCE [LARGE SCALE GENOMIC DNA]</scope>
    <source>
        <strain evidence="1 2">Miyake</strain>
    </source>
</reference>
<dbReference type="Pfam" id="PF03085">
    <property type="entry name" value="RAP-1"/>
    <property type="match status" value="1"/>
</dbReference>
<dbReference type="EMBL" id="BDSA01000002">
    <property type="protein sequence ID" value="GBE60329.1"/>
    <property type="molecule type" value="Genomic_DNA"/>
</dbReference>
<dbReference type="InterPro" id="IPR004318">
    <property type="entry name" value="RAP-1"/>
</dbReference>
<protein>
    <submittedName>
        <fullName evidence="1">Rhoptry-associated 1, putative</fullName>
    </submittedName>
</protein>
<sequence>MGAVSFVEQAVAVRHDMRSRSPVSAMFSVLMHKISPGVGNADHSQVIKERLVEIAKAENGIEGRICERFADQDACNASVKQYLSRCRAGNCLKVDHELHPFKDKEPTIHLPDTYQLEAAFRIFALVVADYRAENGIERIKVKKKMKSNLYRIFMKSLVHANSSYKKLSATDTFLSRYLSTATLYYKTYTTLEPLRTALQNFTSIARYLCGKRIRITLEEIVRHTANGSVKKTSASYVVMKTVDFSDYIEQQTDGYEYFSHHYANMALDTLLKTMSDIVIESQKPWYVRAMRWSMKNVAIRLAKNPSSGGLLTDMWHEWELFKVRTKAHRFENFVGPVA</sequence>
<organism evidence="1 2">
    <name type="scientific">Babesia ovata</name>
    <dbReference type="NCBI Taxonomy" id="189622"/>
    <lineage>
        <taxon>Eukaryota</taxon>
        <taxon>Sar</taxon>
        <taxon>Alveolata</taxon>
        <taxon>Apicomplexa</taxon>
        <taxon>Aconoidasida</taxon>
        <taxon>Piroplasmida</taxon>
        <taxon>Babesiidae</taxon>
        <taxon>Babesia</taxon>
    </lineage>
</organism>
<dbReference type="RefSeq" id="XP_028866572.1">
    <property type="nucleotide sequence ID" value="XM_029010739.1"/>
</dbReference>
<dbReference type="Proteomes" id="UP000236319">
    <property type="component" value="Unassembled WGS sequence"/>
</dbReference>
<dbReference type="GeneID" id="39874099"/>
<gene>
    <name evidence="1" type="ORF">BOVATA_018220</name>
</gene>
<comment type="caution">
    <text evidence="1">The sequence shown here is derived from an EMBL/GenBank/DDBJ whole genome shotgun (WGS) entry which is preliminary data.</text>
</comment>
<keyword evidence="2" id="KW-1185">Reference proteome</keyword>
<accession>A0A2H6KBI8</accession>
<dbReference type="VEuPathDB" id="PiroplasmaDB:BOVATA_018220"/>
<evidence type="ECO:0000313" key="1">
    <source>
        <dbReference type="EMBL" id="GBE60329.1"/>
    </source>
</evidence>
<evidence type="ECO:0000313" key="2">
    <source>
        <dbReference type="Proteomes" id="UP000236319"/>
    </source>
</evidence>
<dbReference type="OrthoDB" id="364719at2759"/>
<proteinExistence type="predicted"/>